<name>A0A2P1PZR7_9GAMM</name>
<organism evidence="1 2">
    <name type="scientific">Ahniella affigens</name>
    <dbReference type="NCBI Taxonomy" id="2021234"/>
    <lineage>
        <taxon>Bacteria</taxon>
        <taxon>Pseudomonadati</taxon>
        <taxon>Pseudomonadota</taxon>
        <taxon>Gammaproteobacteria</taxon>
        <taxon>Lysobacterales</taxon>
        <taxon>Rhodanobacteraceae</taxon>
        <taxon>Ahniella</taxon>
    </lineage>
</organism>
<evidence type="ECO:0000313" key="1">
    <source>
        <dbReference type="EMBL" id="AVQ00339.1"/>
    </source>
</evidence>
<dbReference type="NCBIfam" id="NF047593">
    <property type="entry name" value="IS66_ISAeme5_TnpA"/>
    <property type="match status" value="1"/>
</dbReference>
<dbReference type="AlphaFoldDB" id="A0A2P1PZR7"/>
<keyword evidence="2" id="KW-1185">Reference proteome</keyword>
<dbReference type="Proteomes" id="UP000241074">
    <property type="component" value="Plasmid unnamed"/>
</dbReference>
<dbReference type="EMBL" id="CP027861">
    <property type="protein sequence ID" value="AVQ00339.1"/>
    <property type="molecule type" value="Genomic_DNA"/>
</dbReference>
<geneLocation type="plasmid" evidence="1">
    <name>unnamed</name>
</geneLocation>
<gene>
    <name evidence="1" type="ORF">C7S18_23870</name>
</gene>
<accession>A0A2P1PZR7</accession>
<evidence type="ECO:0008006" key="3">
    <source>
        <dbReference type="Google" id="ProtNLM"/>
    </source>
</evidence>
<dbReference type="RefSeq" id="WP_106894256.1">
    <property type="nucleotide sequence ID" value="NZ_CP027861.1"/>
</dbReference>
<proteinExistence type="predicted"/>
<reference evidence="1 2" key="1">
    <citation type="submission" date="2018-03" db="EMBL/GenBank/DDBJ databases">
        <title>Ahniella affigens gen. nov., sp. nov., a gammaproteobacterium isolated from sandy soil near a stream.</title>
        <authorList>
            <person name="Ko Y."/>
            <person name="Kim J.-H."/>
        </authorList>
    </citation>
    <scope>NUCLEOTIDE SEQUENCE [LARGE SCALE GENOMIC DNA]</scope>
    <source>
        <strain evidence="1 2">D13</strain>
        <plasmid evidence="2">Plasmid unnamed</plasmid>
    </source>
</reference>
<reference evidence="1 2" key="2">
    <citation type="submission" date="2018-03" db="EMBL/GenBank/DDBJ databases">
        <authorList>
            <person name="Keele B.F."/>
        </authorList>
    </citation>
    <scope>NUCLEOTIDE SEQUENCE [LARGE SCALE GENOMIC DNA]</scope>
    <source>
        <strain evidence="1 2">D13</strain>
        <plasmid evidence="2">Plasmid unnamed</plasmid>
    </source>
</reference>
<protein>
    <recommendedName>
        <fullName evidence="3">IS66 family insertion sequence element accessory protein TnpB</fullName>
    </recommendedName>
</protein>
<keyword evidence="1" id="KW-0614">Plasmid</keyword>
<dbReference type="OrthoDB" id="5570480at2"/>
<dbReference type="KEGG" id="xba:C7S18_23870"/>
<evidence type="ECO:0000313" key="2">
    <source>
        <dbReference type="Proteomes" id="UP000241074"/>
    </source>
</evidence>
<sequence>MSKEKLWAKRIRAFERSGLSRRAWCVQEKVQLSTLDYWRSRLRRATEPALVPVVVDSTSAAKEIEIRLGDVQMRLPVDVDADWLCRVLRGLR</sequence>